<evidence type="ECO:0000256" key="1">
    <source>
        <dbReference type="SAM" id="MobiDB-lite"/>
    </source>
</evidence>
<name>A0A8H3VTJ7_VENIN</name>
<feature type="region of interest" description="Disordered" evidence="1">
    <location>
        <begin position="293"/>
        <end position="348"/>
    </location>
</feature>
<organism evidence="2 3">
    <name type="scientific">Venturia inaequalis</name>
    <name type="common">Apple scab fungus</name>
    <dbReference type="NCBI Taxonomy" id="5025"/>
    <lineage>
        <taxon>Eukaryota</taxon>
        <taxon>Fungi</taxon>
        <taxon>Dikarya</taxon>
        <taxon>Ascomycota</taxon>
        <taxon>Pezizomycotina</taxon>
        <taxon>Dothideomycetes</taxon>
        <taxon>Pleosporomycetidae</taxon>
        <taxon>Venturiales</taxon>
        <taxon>Venturiaceae</taxon>
        <taxon>Venturia</taxon>
    </lineage>
</organism>
<feature type="region of interest" description="Disordered" evidence="1">
    <location>
        <begin position="467"/>
        <end position="645"/>
    </location>
</feature>
<feature type="compositionally biased region" description="Basic and acidic residues" evidence="1">
    <location>
        <begin position="338"/>
        <end position="348"/>
    </location>
</feature>
<reference evidence="2 3" key="1">
    <citation type="submission" date="2019-07" db="EMBL/GenBank/DDBJ databases">
        <title>Venturia inaequalis Genome Resource.</title>
        <authorList>
            <person name="Lichtner F.J."/>
        </authorList>
    </citation>
    <scope>NUCLEOTIDE SEQUENCE [LARGE SCALE GENOMIC DNA]</scope>
    <source>
        <strain evidence="2 3">DMI_063113</strain>
    </source>
</reference>
<feature type="compositionally biased region" description="Basic and acidic residues" evidence="1">
    <location>
        <begin position="489"/>
        <end position="524"/>
    </location>
</feature>
<proteinExistence type="predicted"/>
<feature type="compositionally biased region" description="Low complexity" evidence="1">
    <location>
        <begin position="1"/>
        <end position="14"/>
    </location>
</feature>
<feature type="region of interest" description="Disordered" evidence="1">
    <location>
        <begin position="1"/>
        <end position="163"/>
    </location>
</feature>
<sequence length="685" mass="76295">MSSASSSEESLIESPTPLAPAALVSHPLRGRTQGEGDAGLNTNPQGNTKKRKASQTTDDPEHPQGHTKKRKASQTTDDPEHPQGHTKKRKASQTTEDPEHPKISAAKRQKKNEQEEGPTEPEKKNKGKGKKVRIADRDGARGLEGAEGQRGADPVDTQPLDASNNARYGLINEERLSTLDLDTEENVPFTDADLTRARQGHGRQAVECFFRQLTGSAAEMNRIAEMRLEYMRPYAATNELWVTWPELSLTMRLNLIEGLVEIENSKAAKKWKNEAAKLRNELERAQVIMRDARRWEGGDDESENKQERSAPVRARPTSTAKPKKKGKKAAEDDGEETDDKRKTWLPKDEERLQRLLQEGGEDDDAQVKKFKEALDGATPKWTEAELEFSTHYTEALNRRVPRPSWDGENSNGVRELSHALRKRFEQSTFKSKGGTRRGFYRSPFAVNKKLPQLPLYRKLWGLPELAEEGTAKSKGGKTGKATAAGKKGKQIEEDKENQQMRDVDMEDVQRRGSDGDTVGDHGSDADPDEALEPLAAASDEQDADDNAGQPDGKDSSSSDESSGSDSDSDDYDQKRMAKGKARADRNTEEKRQKEIERLEKELEEAGAEAKRKEEEEEEHKRHIKDMDARAEKKRLLKNGGKAYPRKRTAGKVEIVVEEEEAMQEDGTDGQVSGEDADGDGSSEEG</sequence>
<protein>
    <submittedName>
        <fullName evidence="2">Uncharacterized protein</fullName>
    </submittedName>
</protein>
<feature type="compositionally biased region" description="Acidic residues" evidence="1">
    <location>
        <begin position="658"/>
        <end position="667"/>
    </location>
</feature>
<dbReference type="EMBL" id="WNWR01000019">
    <property type="protein sequence ID" value="KAE9993885.1"/>
    <property type="molecule type" value="Genomic_DNA"/>
</dbReference>
<feature type="compositionally biased region" description="Basic and acidic residues" evidence="1">
    <location>
        <begin position="607"/>
        <end position="630"/>
    </location>
</feature>
<evidence type="ECO:0000313" key="3">
    <source>
        <dbReference type="Proteomes" id="UP000490939"/>
    </source>
</evidence>
<comment type="caution">
    <text evidence="2">The sequence shown here is derived from an EMBL/GenBank/DDBJ whole genome shotgun (WGS) entry which is preliminary data.</text>
</comment>
<dbReference type="Proteomes" id="UP000490939">
    <property type="component" value="Unassembled WGS sequence"/>
</dbReference>
<gene>
    <name evidence="2" type="ORF">EG327_002792</name>
</gene>
<feature type="region of interest" description="Disordered" evidence="1">
    <location>
        <begin position="658"/>
        <end position="685"/>
    </location>
</feature>
<feature type="compositionally biased region" description="Acidic residues" evidence="1">
    <location>
        <begin position="674"/>
        <end position="685"/>
    </location>
</feature>
<evidence type="ECO:0000313" key="2">
    <source>
        <dbReference type="EMBL" id="KAE9993885.1"/>
    </source>
</evidence>
<dbReference type="AlphaFoldDB" id="A0A8H3VTJ7"/>
<feature type="compositionally biased region" description="Basic and acidic residues" evidence="1">
    <location>
        <begin position="293"/>
        <end position="310"/>
    </location>
</feature>
<keyword evidence="3" id="KW-1185">Reference proteome</keyword>
<feature type="compositionally biased region" description="Basic and acidic residues" evidence="1">
    <location>
        <begin position="571"/>
        <end position="600"/>
    </location>
</feature>
<accession>A0A8H3VTJ7</accession>